<dbReference type="GeneID" id="79717108"/>
<proteinExistence type="predicted"/>
<evidence type="ECO:0000313" key="2">
    <source>
        <dbReference type="EMBL" id="UNH32111.1"/>
    </source>
</evidence>
<reference evidence="2" key="1">
    <citation type="submission" date="2022-03" db="EMBL/GenBank/DDBJ databases">
        <title>ESBL-producing Moellerella wisconsensis and Escherichia marmotae isolated from wild game meat.</title>
        <authorList>
            <person name="Biggel M."/>
        </authorList>
    </citation>
    <scope>NUCLEOTIDE SEQUENCE</scope>
    <source>
        <strain evidence="2">W51</strain>
    </source>
</reference>
<name>A0A9Q8Q4Q3_9GAMM</name>
<sequence>MSDETIKTNAGDESLNFNTSKTEMHSNYQSVDKQTGINAEKGGFDITMGNHTQRDGAVISRTAYANKIRWMLVAVFCGGGKRTADYPR</sequence>
<feature type="region of interest" description="Disordered" evidence="1">
    <location>
        <begin position="1"/>
        <end position="30"/>
    </location>
</feature>
<evidence type="ECO:0000313" key="3">
    <source>
        <dbReference type="Proteomes" id="UP000829116"/>
    </source>
</evidence>
<feature type="compositionally biased region" description="Polar residues" evidence="1">
    <location>
        <begin position="15"/>
        <end position="30"/>
    </location>
</feature>
<dbReference type="Proteomes" id="UP000829116">
    <property type="component" value="Chromosome"/>
</dbReference>
<accession>A0A9Q8Q4Q3</accession>
<dbReference type="RefSeq" id="WP_241501808.1">
    <property type="nucleotide sequence ID" value="NZ_CAWQWL010000001.1"/>
</dbReference>
<dbReference type="EMBL" id="CP093245">
    <property type="protein sequence ID" value="UNH32111.1"/>
    <property type="molecule type" value="Genomic_DNA"/>
</dbReference>
<dbReference type="AlphaFoldDB" id="A0A9Q8Q4Q3"/>
<organism evidence="2 3">
    <name type="scientific">Moellerella wisconsensis</name>
    <dbReference type="NCBI Taxonomy" id="158849"/>
    <lineage>
        <taxon>Bacteria</taxon>
        <taxon>Pseudomonadati</taxon>
        <taxon>Pseudomonadota</taxon>
        <taxon>Gammaproteobacteria</taxon>
        <taxon>Enterobacterales</taxon>
        <taxon>Morganellaceae</taxon>
        <taxon>Moellerella</taxon>
    </lineage>
</organism>
<protein>
    <submittedName>
        <fullName evidence="2">Uncharacterized protein</fullName>
    </submittedName>
</protein>
<gene>
    <name evidence="2" type="ORF">MNY72_07475</name>
</gene>
<evidence type="ECO:0000256" key="1">
    <source>
        <dbReference type="SAM" id="MobiDB-lite"/>
    </source>
</evidence>